<evidence type="ECO:0000313" key="2">
    <source>
        <dbReference type="EMBL" id="CAD8102703.1"/>
    </source>
</evidence>
<gene>
    <name evidence="2" type="ORF">PPRIM_AZ9-3.1.T1190038</name>
</gene>
<dbReference type="SMART" id="SM00212">
    <property type="entry name" value="UBCc"/>
    <property type="match status" value="1"/>
</dbReference>
<dbReference type="InterPro" id="IPR000608">
    <property type="entry name" value="UBC"/>
</dbReference>
<accession>A0A8S1PJ00</accession>
<dbReference type="CDD" id="cd00195">
    <property type="entry name" value="UBCc_UEV"/>
    <property type="match status" value="1"/>
</dbReference>
<name>A0A8S1PJ00_PARPR</name>
<evidence type="ECO:0000259" key="1">
    <source>
        <dbReference type="Pfam" id="PF00179"/>
    </source>
</evidence>
<dbReference type="Proteomes" id="UP000688137">
    <property type="component" value="Unassembled WGS sequence"/>
</dbReference>
<keyword evidence="3" id="KW-1185">Reference proteome</keyword>
<dbReference type="Pfam" id="PF00179">
    <property type="entry name" value="UQ_con"/>
    <property type="match status" value="1"/>
</dbReference>
<feature type="domain" description="UBC core" evidence="1">
    <location>
        <begin position="18"/>
        <end position="144"/>
    </location>
</feature>
<protein>
    <recommendedName>
        <fullName evidence="1">UBC core domain-containing protein</fullName>
    </recommendedName>
</protein>
<sequence length="152" mass="17991">MFKFSDKRMEYEEQMLEENQDELPPNIQYKRIDRYNYVLQIRGEKGSVHEDAYIIADVSLQGFPVEAPSINFRNNFQHVNIFPMGKLCLYLINKETWISSTSLIDVFSGVNQVIHHPTFNDPANSSFKEPDVYEKDMKEQAKKFRDEKYKII</sequence>
<dbReference type="AlphaFoldDB" id="A0A8S1PJ00"/>
<comment type="caution">
    <text evidence="2">The sequence shown here is derived from an EMBL/GenBank/DDBJ whole genome shotgun (WGS) entry which is preliminary data.</text>
</comment>
<reference evidence="2" key="1">
    <citation type="submission" date="2021-01" db="EMBL/GenBank/DDBJ databases">
        <authorList>
            <consortium name="Genoscope - CEA"/>
            <person name="William W."/>
        </authorList>
    </citation>
    <scope>NUCLEOTIDE SEQUENCE</scope>
</reference>
<evidence type="ECO:0000313" key="3">
    <source>
        <dbReference type="Proteomes" id="UP000688137"/>
    </source>
</evidence>
<organism evidence="2 3">
    <name type="scientific">Paramecium primaurelia</name>
    <dbReference type="NCBI Taxonomy" id="5886"/>
    <lineage>
        <taxon>Eukaryota</taxon>
        <taxon>Sar</taxon>
        <taxon>Alveolata</taxon>
        <taxon>Ciliophora</taxon>
        <taxon>Intramacronucleata</taxon>
        <taxon>Oligohymenophorea</taxon>
        <taxon>Peniculida</taxon>
        <taxon>Parameciidae</taxon>
        <taxon>Paramecium</taxon>
    </lineage>
</organism>
<dbReference type="EMBL" id="CAJJDM010000122">
    <property type="protein sequence ID" value="CAD8102703.1"/>
    <property type="molecule type" value="Genomic_DNA"/>
</dbReference>
<dbReference type="OMA" id="MEYEEQM"/>
<proteinExistence type="predicted"/>